<dbReference type="AlphaFoldDB" id="L8Y592"/>
<protein>
    <submittedName>
        <fullName evidence="11">Nuclear RNA export factor 2</fullName>
    </submittedName>
</protein>
<dbReference type="PANTHER" id="PTHR10662:SF15">
    <property type="entry name" value="NUCLEAR RNA EXPORT FACTOR 5"/>
    <property type="match status" value="1"/>
</dbReference>
<dbReference type="Gene3D" id="3.10.450.50">
    <property type="match status" value="1"/>
</dbReference>
<dbReference type="InterPro" id="IPR032710">
    <property type="entry name" value="NTF2-like_dom_sf"/>
</dbReference>
<evidence type="ECO:0000256" key="7">
    <source>
        <dbReference type="ARBA" id="ARBA00023242"/>
    </source>
</evidence>
<evidence type="ECO:0000256" key="1">
    <source>
        <dbReference type="ARBA" id="ARBA00004642"/>
    </source>
</evidence>
<dbReference type="Pfam" id="PF24048">
    <property type="entry name" value="LRR_NXF1-5"/>
    <property type="match status" value="1"/>
</dbReference>
<evidence type="ECO:0000256" key="3">
    <source>
        <dbReference type="ARBA" id="ARBA00022448"/>
    </source>
</evidence>
<dbReference type="SUPFAM" id="SSF46934">
    <property type="entry name" value="UBA-like"/>
    <property type="match status" value="1"/>
</dbReference>
<evidence type="ECO:0000256" key="8">
    <source>
        <dbReference type="SAM" id="MobiDB-lite"/>
    </source>
</evidence>
<accession>L8Y592</accession>
<dbReference type="InterPro" id="IPR001611">
    <property type="entry name" value="Leu-rich_rpt"/>
</dbReference>
<keyword evidence="12" id="KW-1185">Reference proteome</keyword>
<dbReference type="InterPro" id="IPR002075">
    <property type="entry name" value="NTF2_dom"/>
</dbReference>
<dbReference type="InterPro" id="IPR018222">
    <property type="entry name" value="Nuclear_transport_factor_2_euk"/>
</dbReference>
<dbReference type="Pfam" id="PF03943">
    <property type="entry name" value="TAP_C"/>
    <property type="match status" value="1"/>
</dbReference>
<keyword evidence="4" id="KW-0433">Leucine-rich repeat</keyword>
<dbReference type="InterPro" id="IPR012677">
    <property type="entry name" value="Nucleotide-bd_a/b_plait_sf"/>
</dbReference>
<dbReference type="SUPFAM" id="SSF52058">
    <property type="entry name" value="L domain-like"/>
    <property type="match status" value="1"/>
</dbReference>
<organism evidence="11 12">
    <name type="scientific">Tupaia chinensis</name>
    <name type="common">Chinese tree shrew</name>
    <name type="synonym">Tupaia belangeri chinensis</name>
    <dbReference type="NCBI Taxonomy" id="246437"/>
    <lineage>
        <taxon>Eukaryota</taxon>
        <taxon>Metazoa</taxon>
        <taxon>Chordata</taxon>
        <taxon>Craniata</taxon>
        <taxon>Vertebrata</taxon>
        <taxon>Euteleostomi</taxon>
        <taxon>Mammalia</taxon>
        <taxon>Eutheria</taxon>
        <taxon>Euarchontoglires</taxon>
        <taxon>Scandentia</taxon>
        <taxon>Tupaiidae</taxon>
        <taxon>Tupaia</taxon>
    </lineage>
</organism>
<dbReference type="FunFam" id="3.10.450.50:FF:000004">
    <property type="entry name" value="Nuclear RNA export factor 1"/>
    <property type="match status" value="1"/>
</dbReference>
<dbReference type="InterPro" id="IPR035979">
    <property type="entry name" value="RBD_domain_sf"/>
</dbReference>
<dbReference type="Proteomes" id="UP000011518">
    <property type="component" value="Unassembled WGS sequence"/>
</dbReference>
<proteinExistence type="inferred from homology"/>
<evidence type="ECO:0000313" key="12">
    <source>
        <dbReference type="Proteomes" id="UP000011518"/>
    </source>
</evidence>
<dbReference type="InterPro" id="IPR032675">
    <property type="entry name" value="LRR_dom_sf"/>
</dbReference>
<feature type="domain" description="TAP-C" evidence="10">
    <location>
        <begin position="479"/>
        <end position="534"/>
    </location>
</feature>
<dbReference type="SUPFAM" id="SSF54427">
    <property type="entry name" value="NTF2-like"/>
    <property type="match status" value="1"/>
</dbReference>
<dbReference type="Gene3D" id="3.80.10.10">
    <property type="entry name" value="Ribonuclease Inhibitor"/>
    <property type="match status" value="1"/>
</dbReference>
<comment type="subcellular location">
    <subcellularLocation>
        <location evidence="1">Nucleus</location>
        <location evidence="1">Nucleoplasm</location>
    </subcellularLocation>
</comment>
<dbReference type="PROSITE" id="PS51281">
    <property type="entry name" value="TAP_C"/>
    <property type="match status" value="1"/>
</dbReference>
<dbReference type="GO" id="GO:0005654">
    <property type="term" value="C:nucleoplasm"/>
    <property type="evidence" value="ECO:0007669"/>
    <property type="project" value="UniProtKB-SubCell"/>
</dbReference>
<feature type="region of interest" description="Disordered" evidence="8">
    <location>
        <begin position="255"/>
        <end position="275"/>
    </location>
</feature>
<dbReference type="GO" id="GO:0016973">
    <property type="term" value="P:poly(A)+ mRNA export from nucleus"/>
    <property type="evidence" value="ECO:0007669"/>
    <property type="project" value="TreeGrafter"/>
</dbReference>
<evidence type="ECO:0000256" key="4">
    <source>
        <dbReference type="ARBA" id="ARBA00022614"/>
    </source>
</evidence>
<reference evidence="12" key="2">
    <citation type="journal article" date="2013" name="Nat. Commun.">
        <title>Genome of the Chinese tree shrew.</title>
        <authorList>
            <person name="Fan Y."/>
            <person name="Huang Z.Y."/>
            <person name="Cao C.C."/>
            <person name="Chen C.S."/>
            <person name="Chen Y.X."/>
            <person name="Fan D.D."/>
            <person name="He J."/>
            <person name="Hou H.L."/>
            <person name="Hu L."/>
            <person name="Hu X.T."/>
            <person name="Jiang X.T."/>
            <person name="Lai R."/>
            <person name="Lang Y.S."/>
            <person name="Liang B."/>
            <person name="Liao S.G."/>
            <person name="Mu D."/>
            <person name="Ma Y.Y."/>
            <person name="Niu Y.Y."/>
            <person name="Sun X.Q."/>
            <person name="Xia J.Q."/>
            <person name="Xiao J."/>
            <person name="Xiong Z.Q."/>
            <person name="Xu L."/>
            <person name="Yang L."/>
            <person name="Zhang Y."/>
            <person name="Zhao W."/>
            <person name="Zhao X.D."/>
            <person name="Zheng Y.T."/>
            <person name="Zhou J.M."/>
            <person name="Zhu Y.B."/>
            <person name="Zhang G.J."/>
            <person name="Wang J."/>
            <person name="Yao Y.G."/>
        </authorList>
    </citation>
    <scope>NUCLEOTIDE SEQUENCE [LARGE SCALE GENOMIC DNA]</scope>
</reference>
<sequence length="541" mass="61172">MRQKTQDNCGDRTIGSWFKVTIPCGRKYNKTWLMSSIQSQCSVSFTPVDFHYVRNQARFFVQDANTASALKDVSYKVFDEKNRKVCAKGIVYLVGHDIDIILNRRNCMTATLKIIERNFPELLSLNLRNNKLYQLDGLSDITEKAPRVNILNLSKNELKSVRELDKVKGLKLQELWLEGNPLCRTFPDRSAYVRPTSPLCPLTCSPVLLVCRVFLTSTPSLPQPALHDCAPEIRVPPPHQHCGCSAVSQMLEPCTGKGSSSPGPHAETELPPPNIGDVEIPELIKPCMESYKGSEMLKNLVLQFLQQYFLIYDSGDRQGLLGAYHDEACFSLTIPFNPENPGPSSLCEYFKESRNMKKLKDPYLRRKLLKHTKHDIVNTLSLLPKTQHDLSSFLVDMWFHTEMMVCFSVNGIFKEVEGNSQGDVRAFTRTFISTPASNSSLCIVNDELFVRNASSKETQSAFSIQVPTPCSSSVPSLSQEQQEMVQAFSTQSGMNLEWSQKCLQDNEWDYPRAGQVFIMLQVRNGNQVGKRLMFLDLQEGQ</sequence>
<evidence type="ECO:0000313" key="11">
    <source>
        <dbReference type="EMBL" id="ELV10140.1"/>
    </source>
</evidence>
<dbReference type="FunFam" id="1.10.8.10:FF:000018">
    <property type="entry name" value="Nuclear RNA export factor 1"/>
    <property type="match status" value="1"/>
</dbReference>
<dbReference type="PROSITE" id="PS51450">
    <property type="entry name" value="LRR"/>
    <property type="match status" value="1"/>
</dbReference>
<dbReference type="SMART" id="SM00804">
    <property type="entry name" value="TAP_C"/>
    <property type="match status" value="1"/>
</dbReference>
<dbReference type="InterPro" id="IPR015245">
    <property type="entry name" value="Tap_RNA-bd"/>
</dbReference>
<evidence type="ECO:0000256" key="5">
    <source>
        <dbReference type="ARBA" id="ARBA00022737"/>
    </source>
</evidence>
<dbReference type="InParanoid" id="L8Y592"/>
<evidence type="ECO:0000256" key="2">
    <source>
        <dbReference type="ARBA" id="ARBA00009285"/>
    </source>
</evidence>
<dbReference type="InterPro" id="IPR057125">
    <property type="entry name" value="NXF1/2/3/5-like_LRR"/>
</dbReference>
<keyword evidence="3" id="KW-0813">Transport</keyword>
<evidence type="ECO:0000259" key="10">
    <source>
        <dbReference type="PROSITE" id="PS51281"/>
    </source>
</evidence>
<dbReference type="Gene3D" id="3.30.70.330">
    <property type="match status" value="1"/>
</dbReference>
<dbReference type="STRING" id="246437.L8Y592"/>
<feature type="domain" description="NTF2" evidence="9">
    <location>
        <begin position="300"/>
        <end position="450"/>
    </location>
</feature>
<gene>
    <name evidence="11" type="ORF">TREES_T100017462</name>
</gene>
<dbReference type="PROSITE" id="PS50177">
    <property type="entry name" value="NTF2_DOMAIN"/>
    <property type="match status" value="1"/>
</dbReference>
<dbReference type="InterPro" id="IPR009060">
    <property type="entry name" value="UBA-like_sf"/>
</dbReference>
<keyword evidence="6" id="KW-0509">mRNA transport</keyword>
<dbReference type="InterPro" id="IPR030217">
    <property type="entry name" value="NXF_fam"/>
</dbReference>
<evidence type="ECO:0000256" key="6">
    <source>
        <dbReference type="ARBA" id="ARBA00022816"/>
    </source>
</evidence>
<dbReference type="Pfam" id="PF09162">
    <property type="entry name" value="Tap-RNA_bind"/>
    <property type="match status" value="1"/>
</dbReference>
<dbReference type="GO" id="GO:0003723">
    <property type="term" value="F:RNA binding"/>
    <property type="evidence" value="ECO:0007669"/>
    <property type="project" value="InterPro"/>
</dbReference>
<keyword evidence="5" id="KW-0677">Repeat</keyword>
<keyword evidence="7" id="KW-0539">Nucleus</keyword>
<dbReference type="Gene3D" id="1.10.8.10">
    <property type="entry name" value="DNA helicase RuvA subunit, C-terminal domain"/>
    <property type="match status" value="1"/>
</dbReference>
<dbReference type="SUPFAM" id="SSF54928">
    <property type="entry name" value="RNA-binding domain, RBD"/>
    <property type="match status" value="1"/>
</dbReference>
<reference evidence="12" key="1">
    <citation type="submission" date="2012-07" db="EMBL/GenBank/DDBJ databases">
        <title>Genome of the Chinese tree shrew, a rising model animal genetically related to primates.</title>
        <authorList>
            <person name="Zhang G."/>
            <person name="Fan Y."/>
            <person name="Yao Y."/>
            <person name="Huang Z."/>
        </authorList>
    </citation>
    <scope>NUCLEOTIDE SEQUENCE [LARGE SCALE GENOMIC DNA]</scope>
</reference>
<dbReference type="Pfam" id="PF22602">
    <property type="entry name" value="NXF_NTF2"/>
    <property type="match status" value="1"/>
</dbReference>
<dbReference type="CDD" id="cd14342">
    <property type="entry name" value="UBA_TAP-C"/>
    <property type="match status" value="1"/>
</dbReference>
<name>L8Y592_TUPCH</name>
<comment type="similarity">
    <text evidence="2">Belongs to the NXF family.</text>
</comment>
<dbReference type="EMBL" id="KB368454">
    <property type="protein sequence ID" value="ELV10140.1"/>
    <property type="molecule type" value="Genomic_DNA"/>
</dbReference>
<dbReference type="PANTHER" id="PTHR10662">
    <property type="entry name" value="NUCLEAR RNA EXPORT FACTOR"/>
    <property type="match status" value="1"/>
</dbReference>
<dbReference type="GO" id="GO:0005737">
    <property type="term" value="C:cytoplasm"/>
    <property type="evidence" value="ECO:0007669"/>
    <property type="project" value="InterPro"/>
</dbReference>
<dbReference type="InterPro" id="IPR005637">
    <property type="entry name" value="TAP_C_dom"/>
</dbReference>
<evidence type="ECO:0000259" key="9">
    <source>
        <dbReference type="PROSITE" id="PS50177"/>
    </source>
</evidence>